<accession>A0AAE2CG81</accession>
<reference evidence="2" key="2">
    <citation type="journal article" date="2024" name="Plant">
        <title>Genomic evolution and insights into agronomic trait innovations of Sesamum species.</title>
        <authorList>
            <person name="Miao H."/>
            <person name="Wang L."/>
            <person name="Qu L."/>
            <person name="Liu H."/>
            <person name="Sun Y."/>
            <person name="Le M."/>
            <person name="Wang Q."/>
            <person name="Wei S."/>
            <person name="Zheng Y."/>
            <person name="Lin W."/>
            <person name="Duan Y."/>
            <person name="Cao H."/>
            <person name="Xiong S."/>
            <person name="Wang X."/>
            <person name="Wei L."/>
            <person name="Li C."/>
            <person name="Ma Q."/>
            <person name="Ju M."/>
            <person name="Zhao R."/>
            <person name="Li G."/>
            <person name="Mu C."/>
            <person name="Tian Q."/>
            <person name="Mei H."/>
            <person name="Zhang T."/>
            <person name="Gao T."/>
            <person name="Zhang H."/>
        </authorList>
    </citation>
    <scope>NUCLEOTIDE SEQUENCE</scope>
    <source>
        <strain evidence="2">3651</strain>
    </source>
</reference>
<reference evidence="2" key="1">
    <citation type="submission" date="2020-06" db="EMBL/GenBank/DDBJ databases">
        <authorList>
            <person name="Li T."/>
            <person name="Hu X."/>
            <person name="Zhang T."/>
            <person name="Song X."/>
            <person name="Zhang H."/>
            <person name="Dai N."/>
            <person name="Sheng W."/>
            <person name="Hou X."/>
            <person name="Wei L."/>
        </authorList>
    </citation>
    <scope>NUCLEOTIDE SEQUENCE</scope>
    <source>
        <strain evidence="2">3651</strain>
        <tissue evidence="2">Leaf</tissue>
    </source>
</reference>
<evidence type="ECO:0000313" key="2">
    <source>
        <dbReference type="EMBL" id="KAK4420993.1"/>
    </source>
</evidence>
<comment type="caution">
    <text evidence="2">The sequence shown here is derived from an EMBL/GenBank/DDBJ whole genome shotgun (WGS) entry which is preliminary data.</text>
</comment>
<feature type="region of interest" description="Disordered" evidence="1">
    <location>
        <begin position="78"/>
        <end position="105"/>
    </location>
</feature>
<organism evidence="2 3">
    <name type="scientific">Sesamum alatum</name>
    <dbReference type="NCBI Taxonomy" id="300844"/>
    <lineage>
        <taxon>Eukaryota</taxon>
        <taxon>Viridiplantae</taxon>
        <taxon>Streptophyta</taxon>
        <taxon>Embryophyta</taxon>
        <taxon>Tracheophyta</taxon>
        <taxon>Spermatophyta</taxon>
        <taxon>Magnoliopsida</taxon>
        <taxon>eudicotyledons</taxon>
        <taxon>Gunneridae</taxon>
        <taxon>Pentapetalae</taxon>
        <taxon>asterids</taxon>
        <taxon>lamiids</taxon>
        <taxon>Lamiales</taxon>
        <taxon>Pedaliaceae</taxon>
        <taxon>Sesamum</taxon>
    </lineage>
</organism>
<name>A0AAE2CG81_9LAMI</name>
<sequence length="117" mass="12044">MTTTAPSIGREVVASTNGGNLTSPPQSCRPLLVGVVIAQIRGCTLLEDDALWKEGCSVWATVAQSMVTPLLEGGDRSGDVAPAALAPSQVRAGDEAADHGEAGTGKKPQNIIIIFNF</sequence>
<feature type="compositionally biased region" description="Basic and acidic residues" evidence="1">
    <location>
        <begin position="92"/>
        <end position="101"/>
    </location>
</feature>
<dbReference type="EMBL" id="JACGWO010000008">
    <property type="protein sequence ID" value="KAK4420993.1"/>
    <property type="molecule type" value="Genomic_DNA"/>
</dbReference>
<dbReference type="AlphaFoldDB" id="A0AAE2CG81"/>
<keyword evidence="3" id="KW-1185">Reference proteome</keyword>
<proteinExistence type="predicted"/>
<evidence type="ECO:0000313" key="3">
    <source>
        <dbReference type="Proteomes" id="UP001293254"/>
    </source>
</evidence>
<gene>
    <name evidence="2" type="ORF">Salat_2049800</name>
</gene>
<feature type="compositionally biased region" description="Polar residues" evidence="1">
    <location>
        <begin position="14"/>
        <end position="26"/>
    </location>
</feature>
<protein>
    <submittedName>
        <fullName evidence="2">Uncharacterized protein</fullName>
    </submittedName>
</protein>
<dbReference type="Proteomes" id="UP001293254">
    <property type="component" value="Unassembled WGS sequence"/>
</dbReference>
<evidence type="ECO:0000256" key="1">
    <source>
        <dbReference type="SAM" id="MobiDB-lite"/>
    </source>
</evidence>
<feature type="region of interest" description="Disordered" evidence="1">
    <location>
        <begin position="1"/>
        <end position="26"/>
    </location>
</feature>